<keyword evidence="5" id="KW-0410">Iron transport</keyword>
<feature type="signal peptide" evidence="15">
    <location>
        <begin position="1"/>
        <end position="28"/>
    </location>
</feature>
<keyword evidence="3 12" id="KW-0813">Transport</keyword>
<dbReference type="Gene3D" id="2.40.170.20">
    <property type="entry name" value="TonB-dependent receptor, beta-barrel domain"/>
    <property type="match status" value="1"/>
</dbReference>
<dbReference type="InterPro" id="IPR039426">
    <property type="entry name" value="TonB-dep_rcpt-like"/>
</dbReference>
<keyword evidence="9 14" id="KW-0798">TonB box</keyword>
<dbReference type="Pfam" id="PF00593">
    <property type="entry name" value="TonB_dep_Rec_b-barrel"/>
    <property type="match status" value="1"/>
</dbReference>
<evidence type="ECO:0000256" key="10">
    <source>
        <dbReference type="ARBA" id="ARBA00023136"/>
    </source>
</evidence>
<reference evidence="17 18" key="1">
    <citation type="submission" date="2024-07" db="EMBL/GenBank/DDBJ databases">
        <authorList>
            <person name="Ren Q."/>
        </authorList>
    </citation>
    <scope>NUCLEOTIDE SEQUENCE [LARGE SCALE GENOMIC DNA]</scope>
    <source>
        <strain evidence="17 18">REN37</strain>
    </source>
</reference>
<dbReference type="PANTHER" id="PTHR30069">
    <property type="entry name" value="TONB-DEPENDENT OUTER MEMBRANE RECEPTOR"/>
    <property type="match status" value="1"/>
</dbReference>
<organism evidence="17 18">
    <name type="scientific">Isoalcanivorax beigongshangi</name>
    <dbReference type="NCBI Taxonomy" id="3238810"/>
    <lineage>
        <taxon>Bacteria</taxon>
        <taxon>Pseudomonadati</taxon>
        <taxon>Pseudomonadota</taxon>
        <taxon>Gammaproteobacteria</taxon>
        <taxon>Oceanospirillales</taxon>
        <taxon>Alcanivoracaceae</taxon>
        <taxon>Isoalcanivorax</taxon>
    </lineage>
</organism>
<evidence type="ECO:0000256" key="9">
    <source>
        <dbReference type="ARBA" id="ARBA00023077"/>
    </source>
</evidence>
<dbReference type="Gene3D" id="3.55.50.30">
    <property type="match status" value="1"/>
</dbReference>
<evidence type="ECO:0000256" key="7">
    <source>
        <dbReference type="ARBA" id="ARBA00022729"/>
    </source>
</evidence>
<evidence type="ECO:0000256" key="3">
    <source>
        <dbReference type="ARBA" id="ARBA00022448"/>
    </source>
</evidence>
<name>A0ABV4AH22_9GAMM</name>
<evidence type="ECO:0000256" key="8">
    <source>
        <dbReference type="ARBA" id="ARBA00023004"/>
    </source>
</evidence>
<dbReference type="Pfam" id="PF07660">
    <property type="entry name" value="STN"/>
    <property type="match status" value="1"/>
</dbReference>
<dbReference type="PROSITE" id="PS52016">
    <property type="entry name" value="TONB_DEPENDENT_REC_3"/>
    <property type="match status" value="1"/>
</dbReference>
<dbReference type="InterPro" id="IPR036942">
    <property type="entry name" value="Beta-barrel_TonB_sf"/>
</dbReference>
<dbReference type="SUPFAM" id="SSF56935">
    <property type="entry name" value="Porins"/>
    <property type="match status" value="1"/>
</dbReference>
<evidence type="ECO:0000256" key="5">
    <source>
        <dbReference type="ARBA" id="ARBA00022496"/>
    </source>
</evidence>
<evidence type="ECO:0000256" key="6">
    <source>
        <dbReference type="ARBA" id="ARBA00022692"/>
    </source>
</evidence>
<evidence type="ECO:0000256" key="4">
    <source>
        <dbReference type="ARBA" id="ARBA00022452"/>
    </source>
</evidence>
<evidence type="ECO:0000313" key="18">
    <source>
        <dbReference type="Proteomes" id="UP001562065"/>
    </source>
</evidence>
<dbReference type="EMBL" id="JBGCUO010000001">
    <property type="protein sequence ID" value="MEY1661737.1"/>
    <property type="molecule type" value="Genomic_DNA"/>
</dbReference>
<dbReference type="InterPro" id="IPR037066">
    <property type="entry name" value="Plug_dom_sf"/>
</dbReference>
<keyword evidence="11 12" id="KW-0998">Cell outer membrane</keyword>
<accession>A0ABV4AH22</accession>
<keyword evidence="8" id="KW-0408">Iron</keyword>
<keyword evidence="4 12" id="KW-1134">Transmembrane beta strand</keyword>
<comment type="similarity">
    <text evidence="2 12 14">Belongs to the TonB-dependent receptor family.</text>
</comment>
<feature type="chain" id="PRO_5046083105" evidence="15">
    <location>
        <begin position="29"/>
        <end position="894"/>
    </location>
</feature>
<evidence type="ECO:0000256" key="13">
    <source>
        <dbReference type="PROSITE-ProRule" id="PRU10144"/>
    </source>
</evidence>
<protein>
    <submittedName>
        <fullName evidence="17">TonB-dependent receptor</fullName>
    </submittedName>
</protein>
<keyword evidence="18" id="KW-1185">Reference proteome</keyword>
<keyword evidence="10 12" id="KW-0472">Membrane</keyword>
<dbReference type="PANTHER" id="PTHR30069:SF41">
    <property type="entry name" value="HEME_HEMOPEXIN UTILIZATION PROTEIN C"/>
    <property type="match status" value="1"/>
</dbReference>
<dbReference type="PROSITE" id="PS01156">
    <property type="entry name" value="TONB_DEPENDENT_REC_2"/>
    <property type="match status" value="1"/>
</dbReference>
<evidence type="ECO:0000256" key="12">
    <source>
        <dbReference type="PROSITE-ProRule" id="PRU01360"/>
    </source>
</evidence>
<comment type="caution">
    <text evidence="17">The sequence shown here is derived from an EMBL/GenBank/DDBJ whole genome shotgun (WGS) entry which is preliminary data.</text>
</comment>
<dbReference type="SMART" id="SM00965">
    <property type="entry name" value="STN"/>
    <property type="match status" value="1"/>
</dbReference>
<dbReference type="InterPro" id="IPR000531">
    <property type="entry name" value="Beta-barrel_TonB"/>
</dbReference>
<comment type="subcellular location">
    <subcellularLocation>
        <location evidence="1 12">Cell outer membrane</location>
        <topology evidence="1 12">Multi-pass membrane protein</topology>
    </subcellularLocation>
</comment>
<evidence type="ECO:0000259" key="16">
    <source>
        <dbReference type="SMART" id="SM00965"/>
    </source>
</evidence>
<evidence type="ECO:0000313" key="17">
    <source>
        <dbReference type="EMBL" id="MEY1661737.1"/>
    </source>
</evidence>
<keyword evidence="6 12" id="KW-0812">Transmembrane</keyword>
<dbReference type="Gene3D" id="2.170.130.10">
    <property type="entry name" value="TonB-dependent receptor, plug domain"/>
    <property type="match status" value="1"/>
</dbReference>
<proteinExistence type="inferred from homology"/>
<dbReference type="RefSeq" id="WP_369454986.1">
    <property type="nucleotide sequence ID" value="NZ_JBGCUO010000001.1"/>
</dbReference>
<evidence type="ECO:0000256" key="14">
    <source>
        <dbReference type="RuleBase" id="RU003357"/>
    </source>
</evidence>
<evidence type="ECO:0000256" key="15">
    <source>
        <dbReference type="SAM" id="SignalP"/>
    </source>
</evidence>
<gene>
    <name evidence="17" type="ORF">AB5I84_06195</name>
</gene>
<keyword evidence="7 15" id="KW-0732">Signal</keyword>
<dbReference type="InterPro" id="IPR012910">
    <property type="entry name" value="Plug_dom"/>
</dbReference>
<keyword evidence="17" id="KW-0675">Receptor</keyword>
<dbReference type="Pfam" id="PF07715">
    <property type="entry name" value="Plug"/>
    <property type="match status" value="1"/>
</dbReference>
<feature type="domain" description="Secretin/TonB short N-terminal" evidence="16">
    <location>
        <begin position="54"/>
        <end position="105"/>
    </location>
</feature>
<evidence type="ECO:0000256" key="2">
    <source>
        <dbReference type="ARBA" id="ARBA00009810"/>
    </source>
</evidence>
<sequence length="894" mass="99680">MVTLITRRLLAAALLFLATLPPANPAWANSARQFDIPGGPLGTTLSLFAADAGILLSFDAELTHGKHSSGLRGRFTTSQGFDQLLSGHGLSWRQTRTGTFTLSSLLPLTDRETRQLGAVKVEIRDDLADEAYRSAGSVNVLNQRHIERFRGTSVGDMFQGTPGVLVGENRNSGGLDVNIRGMQGQGRVPVLIDGSRQETTVYRGYAGVSSRSYIDPDLVGSVRIDKGPVLTAQGTGATGGVVSVSTLTANDVIAPGKDSGLRLRGTLIGNNSSAPTPGTFAGYYSPRNSYRTDCRFASDCTPALTMPERFAPDAGMDRPGLLDLRGHAASLAGAHRFSWGDLLVAYAQRDQGNYYAGRHGPTPYMVVGDPQWLYYYSEVAVSREGVSPFRAGERIPNTQYSSDSWLVKARLMLPQDQGLELSYIRYDSEFGEMMPSQIRLFGQARQWLGSEVLNQTYTSRYNWNPAGQDLIDLDFNVWQTDAVSRLNTPAAGSVDLASNTFRKDDYQRYGTDLSNTMHFYPFGELRLDYGVAMQWERMTTDTPDPQGFYAGARSGKRDEFSAFTALRWQPWPAWTLEAGTRFTRFKSHDNNALTLLPYDPACRPDGDGGCLPVYYRNRHSGSAPIAALTWEPLDGLQFYARYAEGLRMPSLFESTSGWSVSPVLDIPLRPEHAINREFGTSYLRRDLLTDGDQLRVKLAYFRNHTKDYLTRTQPNAWEVDKGTDFFRMRNIDSADFRGWELNLEYDAGRWFTELGGTRYQHIEVCNTGSFVRYHCTDWGLPQSYVNNMIPPKWHASATLGVRLLQQRLELGARGTFMGLRTPIPRYNAPVGFNPPVLWHRYQVYDLFARYQVNDTIALDLTVDNVTDRYYLDALSLGVVPAPGRTARFSATLQF</sequence>
<evidence type="ECO:0000256" key="11">
    <source>
        <dbReference type="ARBA" id="ARBA00023237"/>
    </source>
</evidence>
<keyword evidence="5" id="KW-0406">Ion transport</keyword>
<dbReference type="Proteomes" id="UP001562065">
    <property type="component" value="Unassembled WGS sequence"/>
</dbReference>
<evidence type="ECO:0000256" key="1">
    <source>
        <dbReference type="ARBA" id="ARBA00004571"/>
    </source>
</evidence>
<dbReference type="InterPro" id="IPR010917">
    <property type="entry name" value="TonB_rcpt_CS"/>
</dbReference>
<dbReference type="InterPro" id="IPR011662">
    <property type="entry name" value="Secretin/TonB_short_N"/>
</dbReference>
<feature type="short sequence motif" description="TonB C-terminal box" evidence="13">
    <location>
        <begin position="877"/>
        <end position="894"/>
    </location>
</feature>